<feature type="transmembrane region" description="Helical" evidence="6">
    <location>
        <begin position="37"/>
        <end position="60"/>
    </location>
</feature>
<keyword evidence="5 6" id="KW-0472">Membrane</keyword>
<feature type="transmembrane region" description="Helical" evidence="6">
    <location>
        <begin position="66"/>
        <end position="84"/>
    </location>
</feature>
<proteinExistence type="predicted"/>
<dbReference type="Proteomes" id="UP000037997">
    <property type="component" value="Unassembled WGS sequence"/>
</dbReference>
<gene>
    <name evidence="7" type="ORF">HPU229334_03775</name>
</gene>
<feature type="transmembrane region" description="Helical" evidence="6">
    <location>
        <begin position="140"/>
        <end position="161"/>
    </location>
</feature>
<feature type="transmembrane region" description="Helical" evidence="6">
    <location>
        <begin position="173"/>
        <end position="193"/>
    </location>
</feature>
<evidence type="ECO:0008006" key="9">
    <source>
        <dbReference type="Google" id="ProtNLM"/>
    </source>
</evidence>
<dbReference type="Pfam" id="PF01810">
    <property type="entry name" value="LysE"/>
    <property type="match status" value="1"/>
</dbReference>
<dbReference type="GO" id="GO:0005886">
    <property type="term" value="C:plasma membrane"/>
    <property type="evidence" value="ECO:0007669"/>
    <property type="project" value="UniProtKB-SubCell"/>
</dbReference>
<evidence type="ECO:0000256" key="5">
    <source>
        <dbReference type="ARBA" id="ARBA00023136"/>
    </source>
</evidence>
<organism evidence="7 8">
    <name type="scientific">Helicobacter pullorum</name>
    <dbReference type="NCBI Taxonomy" id="35818"/>
    <lineage>
        <taxon>Bacteria</taxon>
        <taxon>Pseudomonadati</taxon>
        <taxon>Campylobacterota</taxon>
        <taxon>Epsilonproteobacteria</taxon>
        <taxon>Campylobacterales</taxon>
        <taxon>Helicobacteraceae</taxon>
        <taxon>Helicobacter</taxon>
    </lineage>
</organism>
<comment type="caution">
    <text evidence="7">The sequence shown here is derived from an EMBL/GenBank/DDBJ whole genome shotgun (WGS) entry which is preliminary data.</text>
</comment>
<evidence type="ECO:0000256" key="6">
    <source>
        <dbReference type="SAM" id="Phobius"/>
    </source>
</evidence>
<evidence type="ECO:0000256" key="3">
    <source>
        <dbReference type="ARBA" id="ARBA00022692"/>
    </source>
</evidence>
<feature type="transmembrane region" description="Helical" evidence="6">
    <location>
        <begin position="6"/>
        <end position="25"/>
    </location>
</feature>
<keyword evidence="4 6" id="KW-1133">Transmembrane helix</keyword>
<reference evidence="7 8" key="1">
    <citation type="submission" date="2014-06" db="EMBL/GenBank/DDBJ databases">
        <title>Helicobacter pullorum isolates in fresh chicken meat - phenotypic and genotypic features.</title>
        <authorList>
            <person name="Borges V."/>
            <person name="Santos A."/>
            <person name="Correia C.B."/>
            <person name="Saraiva M."/>
            <person name="Menard A."/>
            <person name="Vieira L."/>
            <person name="Sampaio D.A."/>
            <person name="Gomes J.P."/>
            <person name="Oleastro M."/>
        </authorList>
    </citation>
    <scope>NUCLEOTIDE SEQUENCE [LARGE SCALE GENOMIC DNA]</scope>
    <source>
        <strain evidence="7 8">229334/12</strain>
    </source>
</reference>
<dbReference type="PANTHER" id="PTHR30086:SF20">
    <property type="entry name" value="ARGININE EXPORTER PROTEIN ARGO-RELATED"/>
    <property type="match status" value="1"/>
</dbReference>
<evidence type="ECO:0000256" key="4">
    <source>
        <dbReference type="ARBA" id="ARBA00022989"/>
    </source>
</evidence>
<keyword evidence="2" id="KW-1003">Cell membrane</keyword>
<name>A0A0N1MQE3_9HELI</name>
<dbReference type="InterPro" id="IPR001123">
    <property type="entry name" value="LeuE-type"/>
</dbReference>
<feature type="transmembrane region" description="Helical" evidence="6">
    <location>
        <begin position="104"/>
        <end position="128"/>
    </location>
</feature>
<evidence type="ECO:0000313" key="8">
    <source>
        <dbReference type="Proteomes" id="UP000037997"/>
    </source>
</evidence>
<dbReference type="GO" id="GO:0015171">
    <property type="term" value="F:amino acid transmembrane transporter activity"/>
    <property type="evidence" value="ECO:0007669"/>
    <property type="project" value="TreeGrafter"/>
</dbReference>
<dbReference type="PANTHER" id="PTHR30086">
    <property type="entry name" value="ARGININE EXPORTER PROTEIN ARGO"/>
    <property type="match status" value="1"/>
</dbReference>
<comment type="subcellular location">
    <subcellularLocation>
        <location evidence="1">Cell membrane</location>
        <topology evidence="1">Multi-pass membrane protein</topology>
    </subcellularLocation>
</comment>
<dbReference type="EMBL" id="JNOC01000017">
    <property type="protein sequence ID" value="KPH56174.1"/>
    <property type="molecule type" value="Genomic_DNA"/>
</dbReference>
<evidence type="ECO:0000313" key="7">
    <source>
        <dbReference type="EMBL" id="KPH56174.1"/>
    </source>
</evidence>
<evidence type="ECO:0000256" key="2">
    <source>
        <dbReference type="ARBA" id="ARBA00022475"/>
    </source>
</evidence>
<protein>
    <recommendedName>
        <fullName evidence="9">LysE type translocator/threonine efflux protein</fullName>
    </recommendedName>
</protein>
<dbReference type="STRING" id="35818.HPU229336_09245"/>
<dbReference type="PATRIC" id="fig|35818.11.peg.747"/>
<accession>A0A0N1MQE3</accession>
<evidence type="ECO:0000256" key="1">
    <source>
        <dbReference type="ARBA" id="ARBA00004651"/>
    </source>
</evidence>
<dbReference type="AlphaFoldDB" id="A0A0N1MQE3"/>
<dbReference type="RefSeq" id="WP_054197754.1">
    <property type="nucleotide sequence ID" value="NZ_CANTXR010000004.1"/>
</dbReference>
<keyword evidence="3 6" id="KW-0812">Transmembrane</keyword>
<sequence length="201" mass="22955">MELGMLFLLGFTTALIPGPDILFVLRNTLSLGFKQGFLGFLGIFSGWLVFLSLIYFGFSSFIQGDIIQASLSFIGGIYLIYISYELFRKKKNQINFTQKKQKNILLYFKGLFINLSNPKAILFFATIISPFMQDNLENSFLVLLSSLSLAFIFVIFLATFFRRFINNSLFDKIDKVCSIIFLGFGSWLFYLGLKGFFTALI</sequence>